<dbReference type="InterPro" id="IPR027417">
    <property type="entry name" value="P-loop_NTPase"/>
</dbReference>
<dbReference type="InterPro" id="IPR016024">
    <property type="entry name" value="ARM-type_fold"/>
</dbReference>
<evidence type="ECO:0000313" key="6">
    <source>
        <dbReference type="EMBL" id="CAL1548178.1"/>
    </source>
</evidence>
<evidence type="ECO:0000256" key="3">
    <source>
        <dbReference type="ARBA" id="ARBA00023134"/>
    </source>
</evidence>
<protein>
    <recommendedName>
        <fullName evidence="5">AIG1-type G domain-containing protein</fullName>
    </recommendedName>
</protein>
<comment type="caution">
    <text evidence="6">The sequence shown here is derived from an EMBL/GenBank/DDBJ whole genome shotgun (WGS) entry which is preliminary data.</text>
</comment>
<evidence type="ECO:0000259" key="5">
    <source>
        <dbReference type="PROSITE" id="PS51720"/>
    </source>
</evidence>
<accession>A0AAV2ING2</accession>
<dbReference type="SUPFAM" id="SSF52540">
    <property type="entry name" value="P-loop containing nucleoside triphosphate hydrolases"/>
    <property type="match status" value="1"/>
</dbReference>
<dbReference type="InterPro" id="IPR011989">
    <property type="entry name" value="ARM-like"/>
</dbReference>
<keyword evidence="4" id="KW-0175">Coiled coil</keyword>
<feature type="coiled-coil region" evidence="4">
    <location>
        <begin position="512"/>
        <end position="590"/>
    </location>
</feature>
<dbReference type="Gene3D" id="1.25.10.10">
    <property type="entry name" value="Leucine-rich Repeat Variant"/>
    <property type="match status" value="1"/>
</dbReference>
<evidence type="ECO:0000256" key="1">
    <source>
        <dbReference type="ARBA" id="ARBA00008535"/>
    </source>
</evidence>
<dbReference type="FunFam" id="3.40.50.300:FF:000840">
    <property type="entry name" value="Immune-associated nucleotide-binding protein 9"/>
    <property type="match status" value="1"/>
</dbReference>
<organism evidence="6 7">
    <name type="scientific">Lymnaea stagnalis</name>
    <name type="common">Great pond snail</name>
    <name type="synonym">Helix stagnalis</name>
    <dbReference type="NCBI Taxonomy" id="6523"/>
    <lineage>
        <taxon>Eukaryota</taxon>
        <taxon>Metazoa</taxon>
        <taxon>Spiralia</taxon>
        <taxon>Lophotrochozoa</taxon>
        <taxon>Mollusca</taxon>
        <taxon>Gastropoda</taxon>
        <taxon>Heterobranchia</taxon>
        <taxon>Euthyneura</taxon>
        <taxon>Panpulmonata</taxon>
        <taxon>Hygrophila</taxon>
        <taxon>Lymnaeoidea</taxon>
        <taxon>Lymnaeidae</taxon>
        <taxon>Lymnaea</taxon>
    </lineage>
</organism>
<sequence>MSTEDIFSKGAKAGPAAVENFITMMVGKWCEINLASKRERLEMLIKLLTRYKSILPSIENSFVRLKIAGLLIEILKQTPGSGASEVNRVSFNLQRTALQVCSAYTDVSEIISKELANFGGMQVVISLMGKDQSHWRLEEKEFNEIQRNCVDTLINMCRKKSDVQTFKEPRVRWILNNHLTINDKITRIAAVSTLLYTYGPANSYVAKRRKDDPVYQRVSVSLSGVDVKDVAKDIKQAKEHTPCPPVVPVFKVITNPAKVKPVASSEIDLLLIGKTGNGKSATANTILGRKSFDSKAATTSVTKKVQYEYTEFNGRIITVVDGPGVVDTSGHKDLQEATKLVIDAMQDAVLLNPKGYHAFLLVVRYGGRFTAEDTGVIKTLKAIFGQEFVKNFCILVMTCKDNFEKDNNRRPFEAWCRDQKGVFQQLLQECEYRIVLFDNVTKDKNVKDGQMNKLISIVENLKSGGKRYTDEHFRNVQKARDDLFIELKEPVIREETFRKISLILHEFERLSDVDVENKLERLEKLMQQTEELYNQISETDNGTGILGQSLSCVENLKKTLEIRNDFETQMKEARLELERKEKELRLKYDTLAVHYTDELKKLYGTPGFQGQPWEEQMKDENRADTDWKKIDAHFSAIQFQADRSLQKEINEKEEKSEEILEAEKKEKLGEETRLKHATETYEGIKEKYDNVVKEHIKVKMGKDKNCPIL</sequence>
<dbReference type="SUPFAM" id="SSF48371">
    <property type="entry name" value="ARM repeat"/>
    <property type="match status" value="1"/>
</dbReference>
<feature type="coiled-coil region" evidence="4">
    <location>
        <begin position="642"/>
        <end position="694"/>
    </location>
</feature>
<reference evidence="6 7" key="1">
    <citation type="submission" date="2024-04" db="EMBL/GenBank/DDBJ databases">
        <authorList>
            <consortium name="Genoscope - CEA"/>
            <person name="William W."/>
        </authorList>
    </citation>
    <scope>NUCLEOTIDE SEQUENCE [LARGE SCALE GENOMIC DNA]</scope>
</reference>
<dbReference type="GO" id="GO:0005525">
    <property type="term" value="F:GTP binding"/>
    <property type="evidence" value="ECO:0007669"/>
    <property type="project" value="UniProtKB-KW"/>
</dbReference>
<dbReference type="EMBL" id="CAXITT010001204">
    <property type="protein sequence ID" value="CAL1548178.1"/>
    <property type="molecule type" value="Genomic_DNA"/>
</dbReference>
<dbReference type="Proteomes" id="UP001497497">
    <property type="component" value="Unassembled WGS sequence"/>
</dbReference>
<dbReference type="Pfam" id="PF04548">
    <property type="entry name" value="AIG1"/>
    <property type="match status" value="1"/>
</dbReference>
<dbReference type="PANTHER" id="PTHR10903:SF184">
    <property type="entry name" value="GTP-BINDING PROTEIN A"/>
    <property type="match status" value="1"/>
</dbReference>
<dbReference type="PANTHER" id="PTHR10903">
    <property type="entry name" value="GTPASE, IMAP FAMILY MEMBER-RELATED"/>
    <property type="match status" value="1"/>
</dbReference>
<dbReference type="PROSITE" id="PS51720">
    <property type="entry name" value="G_AIG1"/>
    <property type="match status" value="1"/>
</dbReference>
<name>A0AAV2ING2_LYMST</name>
<keyword evidence="7" id="KW-1185">Reference proteome</keyword>
<dbReference type="InterPro" id="IPR045058">
    <property type="entry name" value="GIMA/IAN/Toc"/>
</dbReference>
<feature type="domain" description="AIG1-type G" evidence="5">
    <location>
        <begin position="264"/>
        <end position="477"/>
    </location>
</feature>
<keyword evidence="3" id="KW-0342">GTP-binding</keyword>
<proteinExistence type="inferred from homology"/>
<evidence type="ECO:0000256" key="2">
    <source>
        <dbReference type="ARBA" id="ARBA00022741"/>
    </source>
</evidence>
<comment type="similarity">
    <text evidence="1">Belongs to the TRAFAC class TrmE-Era-EngA-EngB-Septin-like GTPase superfamily. AIG1/Toc34/Toc159-like paraseptin GTPase family. IAN subfamily.</text>
</comment>
<keyword evidence="2" id="KW-0547">Nucleotide-binding</keyword>
<evidence type="ECO:0000256" key="4">
    <source>
        <dbReference type="SAM" id="Coils"/>
    </source>
</evidence>
<dbReference type="AlphaFoldDB" id="A0AAV2ING2"/>
<evidence type="ECO:0000313" key="7">
    <source>
        <dbReference type="Proteomes" id="UP001497497"/>
    </source>
</evidence>
<dbReference type="InterPro" id="IPR006703">
    <property type="entry name" value="G_AIG1"/>
</dbReference>
<dbReference type="Gene3D" id="3.40.50.300">
    <property type="entry name" value="P-loop containing nucleotide triphosphate hydrolases"/>
    <property type="match status" value="1"/>
</dbReference>
<gene>
    <name evidence="6" type="ORF">GSLYS_00021495001</name>
</gene>